<dbReference type="Pfam" id="PF13102">
    <property type="entry name" value="Phage_int_SAM_5"/>
    <property type="match status" value="1"/>
</dbReference>
<dbReference type="InterPro" id="IPR013762">
    <property type="entry name" value="Integrase-like_cat_sf"/>
</dbReference>
<dbReference type="InterPro" id="IPR025269">
    <property type="entry name" value="SAM-like_dom"/>
</dbReference>
<dbReference type="EMBL" id="VSSQ01000086">
    <property type="protein sequence ID" value="MPL75189.1"/>
    <property type="molecule type" value="Genomic_DNA"/>
</dbReference>
<dbReference type="AlphaFoldDB" id="A0A644U8C4"/>
<dbReference type="GO" id="GO:0003677">
    <property type="term" value="F:DNA binding"/>
    <property type="evidence" value="ECO:0007669"/>
    <property type="project" value="UniProtKB-KW"/>
</dbReference>
<dbReference type="Gene3D" id="1.10.443.10">
    <property type="entry name" value="Intergrase catalytic core"/>
    <property type="match status" value="1"/>
</dbReference>
<dbReference type="PROSITE" id="PS51898">
    <property type="entry name" value="TYR_RECOMBINASE"/>
    <property type="match status" value="1"/>
</dbReference>
<dbReference type="InterPro" id="IPR010998">
    <property type="entry name" value="Integrase_recombinase_N"/>
</dbReference>
<evidence type="ECO:0000313" key="5">
    <source>
        <dbReference type="EMBL" id="MPL75189.1"/>
    </source>
</evidence>
<feature type="domain" description="Tyr recombinase" evidence="4">
    <location>
        <begin position="230"/>
        <end position="423"/>
    </location>
</feature>
<evidence type="ECO:0000259" key="4">
    <source>
        <dbReference type="PROSITE" id="PS51898"/>
    </source>
</evidence>
<dbReference type="SUPFAM" id="SSF56349">
    <property type="entry name" value="DNA breaking-rejoining enzymes"/>
    <property type="match status" value="1"/>
</dbReference>
<reference evidence="5" key="1">
    <citation type="submission" date="2019-08" db="EMBL/GenBank/DDBJ databases">
        <authorList>
            <person name="Kucharzyk K."/>
            <person name="Murdoch R.W."/>
            <person name="Higgins S."/>
            <person name="Loffler F."/>
        </authorList>
    </citation>
    <scope>NUCLEOTIDE SEQUENCE</scope>
</reference>
<sequence length="432" mass="49346">MAKKQVIRPTAYILLDKRRVRKDGKKPVRLVVKHQGEMYIWGLNLYLTDIDYRHTQATTITSKLPEDKRKELFSAKTIIEDAIKKARNILLEMGDFSKEAFSKKMFDKNQDTLFTALEAQYKKMVKEGRAGNASSYLCTLNALRLFRGGEKKREGHRVTTIGGKDIPLKDINVQFLKSFEKWFLKEGKSATSIGIYLRNVRVIMNEALSDGKITTTPFGKGKYSIPHAADRKLALTLEDVGKIQFADLSTEPALEKYRDYWIFMYYSGGMNVKDMARLKFKDITVDEISYERAKTSYKKRGQNITIPLTIEAARVIDKWGNKGYNPENYVFPILKHGIDPMKERRTVVDETAKINRAIKKIATTLDIEGSISTYTARHSFATIMKRSGVPFAAISDFMGHSDTKTTENYLAGFEKKAKVEQWANLIPKKNAD</sequence>
<evidence type="ECO:0000256" key="1">
    <source>
        <dbReference type="ARBA" id="ARBA00008857"/>
    </source>
</evidence>
<dbReference type="PANTHER" id="PTHR30349">
    <property type="entry name" value="PHAGE INTEGRASE-RELATED"/>
    <property type="match status" value="1"/>
</dbReference>
<evidence type="ECO:0000256" key="2">
    <source>
        <dbReference type="ARBA" id="ARBA00023125"/>
    </source>
</evidence>
<comment type="caution">
    <text evidence="5">The sequence shown here is derived from an EMBL/GenBank/DDBJ whole genome shotgun (WGS) entry which is preliminary data.</text>
</comment>
<evidence type="ECO:0000256" key="3">
    <source>
        <dbReference type="ARBA" id="ARBA00023172"/>
    </source>
</evidence>
<comment type="similarity">
    <text evidence="1">Belongs to the 'phage' integrase family.</text>
</comment>
<dbReference type="Pfam" id="PF00589">
    <property type="entry name" value="Phage_integrase"/>
    <property type="match status" value="1"/>
</dbReference>
<dbReference type="InterPro" id="IPR002104">
    <property type="entry name" value="Integrase_catalytic"/>
</dbReference>
<dbReference type="GO" id="GO:0015074">
    <property type="term" value="P:DNA integration"/>
    <property type="evidence" value="ECO:0007669"/>
    <property type="project" value="InterPro"/>
</dbReference>
<organism evidence="5">
    <name type="scientific">bioreactor metagenome</name>
    <dbReference type="NCBI Taxonomy" id="1076179"/>
    <lineage>
        <taxon>unclassified sequences</taxon>
        <taxon>metagenomes</taxon>
        <taxon>ecological metagenomes</taxon>
    </lineage>
</organism>
<dbReference type="PANTHER" id="PTHR30349:SF64">
    <property type="entry name" value="PROPHAGE INTEGRASE INTD-RELATED"/>
    <property type="match status" value="1"/>
</dbReference>
<accession>A0A644U8C4</accession>
<name>A0A644U8C4_9ZZZZ</name>
<dbReference type="Gene3D" id="1.10.150.130">
    <property type="match status" value="1"/>
</dbReference>
<protein>
    <submittedName>
        <fullName evidence="5">Tyrosine recombinase XerC</fullName>
    </submittedName>
</protein>
<dbReference type="GO" id="GO:0006310">
    <property type="term" value="P:DNA recombination"/>
    <property type="evidence" value="ECO:0007669"/>
    <property type="project" value="UniProtKB-KW"/>
</dbReference>
<keyword evidence="2" id="KW-0238">DNA-binding</keyword>
<keyword evidence="3" id="KW-0233">DNA recombination</keyword>
<dbReference type="InterPro" id="IPR050090">
    <property type="entry name" value="Tyrosine_recombinase_XerCD"/>
</dbReference>
<dbReference type="InterPro" id="IPR011010">
    <property type="entry name" value="DNA_brk_join_enz"/>
</dbReference>
<proteinExistence type="inferred from homology"/>
<gene>
    <name evidence="5" type="primary">xerC_26</name>
    <name evidence="5" type="ORF">SDC9_21011</name>
</gene>